<protein>
    <submittedName>
        <fullName evidence="1">I12R CDS</fullName>
    </submittedName>
</protein>
<organismHost>
    <name type="scientific">Sus scrofa</name>
    <name type="common">Pig</name>
    <dbReference type="NCBI Taxonomy" id="9823"/>
</organismHost>
<dbReference type="EMBL" id="LR899131">
    <property type="protein sequence ID" value="CAD7112370.1"/>
    <property type="molecule type" value="Genomic_DNA"/>
</dbReference>
<organismHost>
    <name type="scientific">Ornithodoros moubata</name>
    <name type="common">Soft tick</name>
    <name type="synonym">Argasid tick</name>
    <dbReference type="NCBI Taxonomy" id="6938"/>
</organismHost>
<organism evidence="1">
    <name type="scientific">African swine fever virus</name>
    <name type="common">ASFV</name>
    <dbReference type="NCBI Taxonomy" id="10497"/>
    <lineage>
        <taxon>Viruses</taxon>
        <taxon>Varidnaviria</taxon>
        <taxon>Bamfordvirae</taxon>
        <taxon>Nucleocytoviricota</taxon>
        <taxon>Pokkesviricetes</taxon>
        <taxon>Asfuvirales</taxon>
        <taxon>Asfarviridae</taxon>
        <taxon>Asfivirus</taxon>
        <taxon>Asfivirus haemorrhagiae</taxon>
    </lineage>
</organism>
<dbReference type="InterPro" id="IPR004848">
    <property type="entry name" value="ASFV_fam_110"/>
</dbReference>
<sequence length="101" mass="12168">MFVQQVMQLFVSQVISVLYAYNKIHYLQQTIKPPSKKLGYWRTYTNHHRFCWDCEDAICRNKVFKNHLSIAKDPNTDKYLTSHRFNGCTYQIKHKYPVYTS</sequence>
<dbReference type="Proteomes" id="UP000594880">
    <property type="component" value="Segment"/>
</dbReference>
<accession>A0A7R8Z3Y0</accession>
<evidence type="ECO:0000313" key="1">
    <source>
        <dbReference type="EMBL" id="CAD7112370.1"/>
    </source>
</evidence>
<organismHost>
    <name type="scientific">Potamochoerus larvatus</name>
    <name type="common">Bushpig</name>
    <dbReference type="NCBI Taxonomy" id="273792"/>
</organismHost>
<proteinExistence type="predicted"/>
<organismHost>
    <name type="scientific">Ornithodoros</name>
    <name type="common">relapsing fever ticks</name>
    <dbReference type="NCBI Taxonomy" id="6937"/>
</organismHost>
<reference evidence="1" key="1">
    <citation type="submission" date="2020-11" db="EMBL/GenBank/DDBJ databases">
        <authorList>
            <consortium name="IVD NGS Lab"/>
        </authorList>
    </citation>
    <scope>NUCLEOTIDE SEQUENCE [LARGE SCALE GENOMIC DNA]</scope>
    <source>
        <strain evidence="1">ASFV Ken.rie1</strain>
    </source>
</reference>
<organismHost>
    <name type="scientific">Phacochoerus africanus</name>
    <name type="common">Warthog</name>
    <dbReference type="NCBI Taxonomy" id="41426"/>
</organismHost>
<dbReference type="Pfam" id="PF01639">
    <property type="entry name" value="v110"/>
    <property type="match status" value="1"/>
</dbReference>
<name>A0A7R8Z3Y0_ASF</name>
<organismHost>
    <name type="scientific">Phacochoerus aethiopicus</name>
    <name type="common">Warthog</name>
    <dbReference type="NCBI Taxonomy" id="85517"/>
</organismHost>